<organism evidence="3 4">
    <name type="scientific">Agromyces archimandritae</name>
    <dbReference type="NCBI Taxonomy" id="2781962"/>
    <lineage>
        <taxon>Bacteria</taxon>
        <taxon>Bacillati</taxon>
        <taxon>Actinomycetota</taxon>
        <taxon>Actinomycetes</taxon>
        <taxon>Micrococcales</taxon>
        <taxon>Microbacteriaceae</taxon>
        <taxon>Agromyces</taxon>
    </lineage>
</organism>
<dbReference type="KEGG" id="aarc:G127AT_04615"/>
<feature type="transmembrane region" description="Helical" evidence="2">
    <location>
        <begin position="234"/>
        <end position="253"/>
    </location>
</feature>
<evidence type="ECO:0000256" key="1">
    <source>
        <dbReference type="SAM" id="MobiDB-lite"/>
    </source>
</evidence>
<gene>
    <name evidence="3" type="ORF">G127AT_04615</name>
</gene>
<protein>
    <recommendedName>
        <fullName evidence="5">WXG100 family type VII secretion target</fullName>
    </recommendedName>
</protein>
<keyword evidence="2" id="KW-1133">Transmembrane helix</keyword>
<keyword evidence="2" id="KW-0812">Transmembrane</keyword>
<name>A0A975FP88_9MICO</name>
<evidence type="ECO:0000313" key="3">
    <source>
        <dbReference type="EMBL" id="QTX05504.1"/>
    </source>
</evidence>
<dbReference type="AlphaFoldDB" id="A0A975FP88"/>
<keyword evidence="4" id="KW-1185">Reference proteome</keyword>
<accession>A0A975FP88</accession>
<dbReference type="EMBL" id="CP071696">
    <property type="protein sequence ID" value="QTX05504.1"/>
    <property type="molecule type" value="Genomic_DNA"/>
</dbReference>
<keyword evidence="2" id="KW-0472">Membrane</keyword>
<feature type="compositionally biased region" description="Basic and acidic residues" evidence="1">
    <location>
        <begin position="143"/>
        <end position="158"/>
    </location>
</feature>
<feature type="region of interest" description="Disordered" evidence="1">
    <location>
        <begin position="124"/>
        <end position="158"/>
    </location>
</feature>
<proteinExistence type="predicted"/>
<dbReference type="RefSeq" id="WP_210900469.1">
    <property type="nucleotide sequence ID" value="NZ_CP071696.1"/>
</dbReference>
<evidence type="ECO:0008006" key="5">
    <source>
        <dbReference type="Google" id="ProtNLM"/>
    </source>
</evidence>
<evidence type="ECO:0000256" key="2">
    <source>
        <dbReference type="SAM" id="Phobius"/>
    </source>
</evidence>
<evidence type="ECO:0000313" key="4">
    <source>
        <dbReference type="Proteomes" id="UP000671914"/>
    </source>
</evidence>
<reference evidence="3" key="1">
    <citation type="submission" date="2021-03" db="EMBL/GenBank/DDBJ databases">
        <title>Agromyces archimandritus sp. nov., isolated from the cockroach Archimandrita tessellata.</title>
        <authorList>
            <person name="Guzman J."/>
            <person name="Ortuzar M."/>
            <person name="Poehlein A."/>
            <person name="Daniel R."/>
            <person name="Trujillo M."/>
            <person name="Vilcinskas A."/>
        </authorList>
    </citation>
    <scope>NUCLEOTIDE SEQUENCE</scope>
    <source>
        <strain evidence="3">G127AT</strain>
    </source>
</reference>
<sequence length="415" mass="44257">MSTSYYYRFMPDSPKGREVQKVTGSPSAIISRGTAIESLGEQMQRAAVTLQLIADGQVGKGKSLDEIKDQADEVYADLKKAGERYAPSGTAILAYGTALDGVKELLNAAVDDCESLWETVQTRAGAVDDADDTPAGEDGSTSAREDAVSGAEGRLETAKGEWDEAAGRFDGHYDTWEAAYESAVTSLQDANEDGVSDGFWDDALPFFEALAKFADWAGLVLLVAALVIGGPLVAVLGTIVAVIGLIATVVLFAKGRKEGKDLAWAIVGVIPFSKFGKFAELGQGARFPKLAGFFKAAAGAEDFSALRTHMGEIDGLARTAWNAATDLRLYDQATSGSRLFQRIASGTPYVAENLRAGFTSDAFLGRLFDGDSWSALSRTEIASGAVQRIQDFYSTGDMLIGELTDDVDEKIDSWR</sequence>
<dbReference type="Proteomes" id="UP000671914">
    <property type="component" value="Chromosome"/>
</dbReference>